<gene>
    <name evidence="1" type="ORF">UFOPK3423_00438</name>
</gene>
<dbReference type="AlphaFoldDB" id="A0A6J7D707"/>
<reference evidence="1" key="1">
    <citation type="submission" date="2020-05" db="EMBL/GenBank/DDBJ databases">
        <authorList>
            <person name="Chiriac C."/>
            <person name="Salcher M."/>
            <person name="Ghai R."/>
            <person name="Kavagutti S V."/>
        </authorList>
    </citation>
    <scope>NUCLEOTIDE SEQUENCE</scope>
</reference>
<proteinExistence type="predicted"/>
<sequence>MRDDTGQAAVEVLALVPLVLVIALAAGQALAAGVCRELAGHAAGAGAQALLQGRAAEPAVRSALPGWAAGRISVQVRARRVTVMLQPPALLPGVARLLIARSTADGGPPA</sequence>
<organism evidence="1">
    <name type="scientific">freshwater metagenome</name>
    <dbReference type="NCBI Taxonomy" id="449393"/>
    <lineage>
        <taxon>unclassified sequences</taxon>
        <taxon>metagenomes</taxon>
        <taxon>ecological metagenomes</taxon>
    </lineage>
</organism>
<name>A0A6J7D707_9ZZZZ</name>
<protein>
    <submittedName>
        <fullName evidence="1">Unannotated protein</fullName>
    </submittedName>
</protein>
<evidence type="ECO:0000313" key="1">
    <source>
        <dbReference type="EMBL" id="CAB4864918.1"/>
    </source>
</evidence>
<dbReference type="EMBL" id="CAFBLQ010000032">
    <property type="protein sequence ID" value="CAB4864918.1"/>
    <property type="molecule type" value="Genomic_DNA"/>
</dbReference>
<accession>A0A6J7D707</accession>